<evidence type="ECO:0000256" key="6">
    <source>
        <dbReference type="ARBA" id="ARBA00022837"/>
    </source>
</evidence>
<dbReference type="InterPro" id="IPR000719">
    <property type="entry name" value="Prot_kinase_dom"/>
</dbReference>
<dbReference type="PROSITE" id="PS00018">
    <property type="entry name" value="EF_HAND_1"/>
    <property type="match status" value="3"/>
</dbReference>
<comment type="caution">
    <text evidence="10">The sequence shown here is derived from an EMBL/GenBank/DDBJ whole genome shotgun (WGS) entry which is preliminary data.</text>
</comment>
<dbReference type="GO" id="GO:0005524">
    <property type="term" value="F:ATP binding"/>
    <property type="evidence" value="ECO:0007669"/>
    <property type="project" value="UniProtKB-KW"/>
</dbReference>
<dbReference type="CDD" id="cd00051">
    <property type="entry name" value="EFh"/>
    <property type="match status" value="2"/>
</dbReference>
<keyword evidence="4" id="KW-0547">Nucleotide-binding</keyword>
<organism evidence="10 11">
    <name type="scientific">Edaphochlamys debaryana</name>
    <dbReference type="NCBI Taxonomy" id="47281"/>
    <lineage>
        <taxon>Eukaryota</taxon>
        <taxon>Viridiplantae</taxon>
        <taxon>Chlorophyta</taxon>
        <taxon>core chlorophytes</taxon>
        <taxon>Chlorophyceae</taxon>
        <taxon>CS clade</taxon>
        <taxon>Chlamydomonadales</taxon>
        <taxon>Chlamydomonadales incertae sedis</taxon>
        <taxon>Edaphochlamys</taxon>
    </lineage>
</organism>
<dbReference type="GO" id="GO:0004674">
    <property type="term" value="F:protein serine/threonine kinase activity"/>
    <property type="evidence" value="ECO:0007669"/>
    <property type="project" value="UniProtKB-KW"/>
</dbReference>
<dbReference type="Gene3D" id="1.10.510.10">
    <property type="entry name" value="Transferase(Phosphotransferase) domain 1"/>
    <property type="match status" value="1"/>
</dbReference>
<evidence type="ECO:0000256" key="5">
    <source>
        <dbReference type="ARBA" id="ARBA00022777"/>
    </source>
</evidence>
<reference evidence="10" key="1">
    <citation type="journal article" date="2020" name="bioRxiv">
        <title>Comparative genomics of Chlamydomonas.</title>
        <authorList>
            <person name="Craig R.J."/>
            <person name="Hasan A.R."/>
            <person name="Ness R.W."/>
            <person name="Keightley P.D."/>
        </authorList>
    </citation>
    <scope>NUCLEOTIDE SEQUENCE</scope>
    <source>
        <strain evidence="10">CCAP 11/70</strain>
    </source>
</reference>
<dbReference type="SUPFAM" id="SSF47473">
    <property type="entry name" value="EF-hand"/>
    <property type="match status" value="1"/>
</dbReference>
<evidence type="ECO:0000259" key="8">
    <source>
        <dbReference type="PROSITE" id="PS50011"/>
    </source>
</evidence>
<keyword evidence="7" id="KW-0067">ATP-binding</keyword>
<dbReference type="SMART" id="SM00220">
    <property type="entry name" value="S_TKc"/>
    <property type="match status" value="1"/>
</dbReference>
<dbReference type="GO" id="GO:0005509">
    <property type="term" value="F:calcium ion binding"/>
    <property type="evidence" value="ECO:0007669"/>
    <property type="project" value="InterPro"/>
</dbReference>
<keyword evidence="2" id="KW-0808">Transferase</keyword>
<dbReference type="InterPro" id="IPR002048">
    <property type="entry name" value="EF_hand_dom"/>
</dbReference>
<feature type="domain" description="EF-hand" evidence="9">
    <location>
        <begin position="391"/>
        <end position="423"/>
    </location>
</feature>
<evidence type="ECO:0000256" key="3">
    <source>
        <dbReference type="ARBA" id="ARBA00022737"/>
    </source>
</evidence>
<dbReference type="SMART" id="SM00054">
    <property type="entry name" value="EFh"/>
    <property type="match status" value="4"/>
</dbReference>
<evidence type="ECO:0000256" key="7">
    <source>
        <dbReference type="ARBA" id="ARBA00022840"/>
    </source>
</evidence>
<dbReference type="Proteomes" id="UP000612055">
    <property type="component" value="Unassembled WGS sequence"/>
</dbReference>
<keyword evidence="5" id="KW-0418">Kinase</keyword>
<accession>A0A835XQW2</accession>
<dbReference type="InterPro" id="IPR018247">
    <property type="entry name" value="EF_Hand_1_Ca_BS"/>
</dbReference>
<feature type="domain" description="Protein kinase" evidence="8">
    <location>
        <begin position="1"/>
        <end position="225"/>
    </location>
</feature>
<dbReference type="FunFam" id="1.10.510.10:FF:000571">
    <property type="entry name" value="Maternal embryonic leucine zipper kinase"/>
    <property type="match status" value="1"/>
</dbReference>
<protein>
    <recommendedName>
        <fullName evidence="12">Calcium-dependent protein kinase</fullName>
    </recommendedName>
</protein>
<evidence type="ECO:0000313" key="10">
    <source>
        <dbReference type="EMBL" id="KAG2486606.1"/>
    </source>
</evidence>
<dbReference type="OrthoDB" id="40902at2759"/>
<dbReference type="Pfam" id="PF00069">
    <property type="entry name" value="Pkinase"/>
    <property type="match status" value="1"/>
</dbReference>
<dbReference type="InterPro" id="IPR008271">
    <property type="entry name" value="Ser/Thr_kinase_AS"/>
</dbReference>
<dbReference type="AlphaFoldDB" id="A0A835XQW2"/>
<dbReference type="Gene3D" id="1.10.238.10">
    <property type="entry name" value="EF-hand"/>
    <property type="match status" value="1"/>
</dbReference>
<keyword evidence="3" id="KW-0677">Repeat</keyword>
<dbReference type="InterPro" id="IPR050205">
    <property type="entry name" value="CDPK_Ser/Thr_kinases"/>
</dbReference>
<dbReference type="PROSITE" id="PS50011">
    <property type="entry name" value="PROTEIN_KINASE_DOM"/>
    <property type="match status" value="1"/>
</dbReference>
<feature type="domain" description="EF-hand" evidence="9">
    <location>
        <begin position="319"/>
        <end position="354"/>
    </location>
</feature>
<evidence type="ECO:0000313" key="11">
    <source>
        <dbReference type="Proteomes" id="UP000612055"/>
    </source>
</evidence>
<dbReference type="PROSITE" id="PS50222">
    <property type="entry name" value="EF_HAND_2"/>
    <property type="match status" value="3"/>
</dbReference>
<feature type="domain" description="EF-hand" evidence="9">
    <location>
        <begin position="281"/>
        <end position="316"/>
    </location>
</feature>
<keyword evidence="11" id="KW-1185">Reference proteome</keyword>
<dbReference type="FunFam" id="1.10.238.10:FF:000003">
    <property type="entry name" value="Calmodulin A"/>
    <property type="match status" value="1"/>
</dbReference>
<dbReference type="EMBL" id="JAEHOE010000110">
    <property type="protein sequence ID" value="KAG2486606.1"/>
    <property type="molecule type" value="Genomic_DNA"/>
</dbReference>
<evidence type="ECO:0000256" key="1">
    <source>
        <dbReference type="ARBA" id="ARBA00022527"/>
    </source>
</evidence>
<proteinExistence type="predicted"/>
<evidence type="ECO:0000256" key="4">
    <source>
        <dbReference type="ARBA" id="ARBA00022741"/>
    </source>
</evidence>
<dbReference type="Gene3D" id="3.30.200.20">
    <property type="entry name" value="Phosphorylase Kinase, domain 1"/>
    <property type="match status" value="1"/>
</dbReference>
<evidence type="ECO:0000259" key="9">
    <source>
        <dbReference type="PROSITE" id="PS50222"/>
    </source>
</evidence>
<evidence type="ECO:0000256" key="2">
    <source>
        <dbReference type="ARBA" id="ARBA00022679"/>
    </source>
</evidence>
<sequence length="423" mass="46381">MTLDALLRELAVSRLLGDHPAAIKVYEVYEDESYFFLVMELCRGGELFERIVKKGHFSEREAARYLRTIIEFLAFAHSKGIAHLDLKPENILLLKPAPADGGEDKVQIKVIDYGCSSYCPDGATLTLPYGSPTYAAPEVLHCKYDKSADIWSLGVISYILFAGYPPFNGATDKEIMLKAQRGFFSLDGPGWDAVSEQAKAFVAAMLRLKPGSRPSAQQLLQHPWMLSAQHLGEDLDPKLLDRLRTYVRINRFKRLALMLLAKTDLSESGYDSVLKAAAAGSEAARLRAVFESIDEDHNGSLDFDEFCRALTKAEQHGTLDEAELRALFDAADFDKTGHVDYEEFIAAAGTGAAAMARNPTLAAEAVMRALDTDGDGYVTAQELAGVMHPGASLAEAASIVRQVDVNGDGRIDLHEIKAMMKNT</sequence>
<keyword evidence="1" id="KW-0723">Serine/threonine-protein kinase</keyword>
<evidence type="ECO:0008006" key="12">
    <source>
        <dbReference type="Google" id="ProtNLM"/>
    </source>
</evidence>
<dbReference type="InterPro" id="IPR011009">
    <property type="entry name" value="Kinase-like_dom_sf"/>
</dbReference>
<dbReference type="Pfam" id="PF13499">
    <property type="entry name" value="EF-hand_7"/>
    <property type="match status" value="2"/>
</dbReference>
<name>A0A835XQW2_9CHLO</name>
<dbReference type="PROSITE" id="PS00108">
    <property type="entry name" value="PROTEIN_KINASE_ST"/>
    <property type="match status" value="1"/>
</dbReference>
<dbReference type="SUPFAM" id="SSF56112">
    <property type="entry name" value="Protein kinase-like (PK-like)"/>
    <property type="match status" value="1"/>
</dbReference>
<gene>
    <name evidence="10" type="ORF">HYH03_014774</name>
</gene>
<dbReference type="InterPro" id="IPR011992">
    <property type="entry name" value="EF-hand-dom_pair"/>
</dbReference>
<dbReference type="PANTHER" id="PTHR24349">
    <property type="entry name" value="SERINE/THREONINE-PROTEIN KINASE"/>
    <property type="match status" value="1"/>
</dbReference>
<keyword evidence="6" id="KW-0106">Calcium</keyword>